<dbReference type="SUPFAM" id="SSF52540">
    <property type="entry name" value="P-loop containing nucleoside triphosphate hydrolases"/>
    <property type="match status" value="1"/>
</dbReference>
<dbReference type="EMBL" id="UINC01001460">
    <property type="protein sequence ID" value="SUZ81236.1"/>
    <property type="molecule type" value="Genomic_DNA"/>
</dbReference>
<dbReference type="InterPro" id="IPR027417">
    <property type="entry name" value="P-loop_NTPase"/>
</dbReference>
<dbReference type="PANTHER" id="PTHR43776">
    <property type="entry name" value="TRANSPORT ATP-BINDING PROTEIN"/>
    <property type="match status" value="1"/>
</dbReference>
<feature type="domain" description="ABC transporter" evidence="4">
    <location>
        <begin position="2"/>
        <end position="84"/>
    </location>
</feature>
<protein>
    <recommendedName>
        <fullName evidence="4">ABC transporter domain-containing protein</fullName>
    </recommendedName>
</protein>
<organism evidence="5">
    <name type="scientific">marine metagenome</name>
    <dbReference type="NCBI Taxonomy" id="408172"/>
    <lineage>
        <taxon>unclassified sequences</taxon>
        <taxon>metagenomes</taxon>
        <taxon>ecological metagenomes</taxon>
    </lineage>
</organism>
<dbReference type="InterPro" id="IPR003439">
    <property type="entry name" value="ABC_transporter-like_ATP-bd"/>
</dbReference>
<dbReference type="GO" id="GO:0005524">
    <property type="term" value="F:ATP binding"/>
    <property type="evidence" value="ECO:0007669"/>
    <property type="project" value="UniProtKB-KW"/>
</dbReference>
<accession>A0A381QPC5</accession>
<name>A0A381QPC5_9ZZZZ</name>
<keyword evidence="2" id="KW-0547">Nucleotide-binding</keyword>
<evidence type="ECO:0000313" key="5">
    <source>
        <dbReference type="EMBL" id="SUZ81236.1"/>
    </source>
</evidence>
<evidence type="ECO:0000256" key="1">
    <source>
        <dbReference type="ARBA" id="ARBA00022448"/>
    </source>
</evidence>
<evidence type="ECO:0000259" key="4">
    <source>
        <dbReference type="Pfam" id="PF00005"/>
    </source>
</evidence>
<evidence type="ECO:0000256" key="3">
    <source>
        <dbReference type="ARBA" id="ARBA00022840"/>
    </source>
</evidence>
<keyword evidence="1" id="KW-0813">Transport</keyword>
<gene>
    <name evidence="5" type="ORF">METZ01_LOCUS34090</name>
</gene>
<dbReference type="Pfam" id="PF00005">
    <property type="entry name" value="ABC_tran"/>
    <property type="match status" value="1"/>
</dbReference>
<evidence type="ECO:0000256" key="2">
    <source>
        <dbReference type="ARBA" id="ARBA00022741"/>
    </source>
</evidence>
<dbReference type="InterPro" id="IPR050319">
    <property type="entry name" value="ABC_transp_ATP-bind"/>
</dbReference>
<keyword evidence="3" id="KW-0067">ATP-binding</keyword>
<dbReference type="Gene3D" id="3.40.50.300">
    <property type="entry name" value="P-loop containing nucleotide triphosphate hydrolases"/>
    <property type="match status" value="1"/>
</dbReference>
<reference evidence="5" key="1">
    <citation type="submission" date="2018-05" db="EMBL/GenBank/DDBJ databases">
        <authorList>
            <person name="Lanie J.A."/>
            <person name="Ng W.-L."/>
            <person name="Kazmierczak K.M."/>
            <person name="Andrzejewski T.M."/>
            <person name="Davidsen T.M."/>
            <person name="Wayne K.J."/>
            <person name="Tettelin H."/>
            <person name="Glass J.I."/>
            <person name="Rusch D."/>
            <person name="Podicherti R."/>
            <person name="Tsui H.-C.T."/>
            <person name="Winkler M.E."/>
        </authorList>
    </citation>
    <scope>NUCLEOTIDE SEQUENCE</scope>
</reference>
<proteinExistence type="predicted"/>
<dbReference type="GO" id="GO:0016887">
    <property type="term" value="F:ATP hydrolysis activity"/>
    <property type="evidence" value="ECO:0007669"/>
    <property type="project" value="InterPro"/>
</dbReference>
<dbReference type="AlphaFoldDB" id="A0A381QPC5"/>
<sequence>MEEPTEGQIFLEGKDIQTFSGQEMKEYRTKVQAVFQDRWSLLSPRMKVQDIVSEAMVVNQDVTPKEAYDKVREVMEQVGLAPDQAEFYPRSSAVARDNG</sequence>